<dbReference type="EMBL" id="WAIE01000001">
    <property type="protein sequence ID" value="KAB1442825.1"/>
    <property type="molecule type" value="Genomic_DNA"/>
</dbReference>
<dbReference type="AlphaFoldDB" id="A0A6N6N5R1"/>
<sequence>MKVLIVDADEAFRANLATQLSRRGVQVSATDDGEQAGRMACSDKADAVLLGVSSHDRSLVAHVGRVRKACPRAEVILINHSGDVPLSIEAMKMGAFAELAAPVDMEELEDKLRLIRERRGGRSGR</sequence>
<evidence type="ECO:0000256" key="1">
    <source>
        <dbReference type="PROSITE-ProRule" id="PRU00169"/>
    </source>
</evidence>
<organism evidence="3 4">
    <name type="scientific">Pseudodesulfovibrio senegalensis</name>
    <dbReference type="NCBI Taxonomy" id="1721087"/>
    <lineage>
        <taxon>Bacteria</taxon>
        <taxon>Pseudomonadati</taxon>
        <taxon>Thermodesulfobacteriota</taxon>
        <taxon>Desulfovibrionia</taxon>
        <taxon>Desulfovibrionales</taxon>
        <taxon>Desulfovibrionaceae</taxon>
    </lineage>
</organism>
<evidence type="ECO:0000313" key="4">
    <source>
        <dbReference type="Proteomes" id="UP000438699"/>
    </source>
</evidence>
<dbReference type="PROSITE" id="PS50110">
    <property type="entry name" value="RESPONSE_REGULATORY"/>
    <property type="match status" value="1"/>
</dbReference>
<accession>A0A6N6N5R1</accession>
<reference evidence="3 4" key="1">
    <citation type="journal article" date="2017" name="Int. J. Syst. Evol. Microbiol.">
        <title>Desulfovibrio senegalensis sp. nov., a mesophilic sulfate reducer isolated from marine sediment.</title>
        <authorList>
            <person name="Thioye A."/>
            <person name="Gam Z.B.A."/>
            <person name="Mbengue M."/>
            <person name="Cayol J.L."/>
            <person name="Joseph-Bartoli M."/>
            <person name="Toure-Kane C."/>
            <person name="Labat M."/>
        </authorList>
    </citation>
    <scope>NUCLEOTIDE SEQUENCE [LARGE SCALE GENOMIC DNA]</scope>
    <source>
        <strain evidence="3 4">DSM 101509</strain>
    </source>
</reference>
<dbReference type="RefSeq" id="WP_151149015.1">
    <property type="nucleotide sequence ID" value="NZ_WAIE01000001.1"/>
</dbReference>
<proteinExistence type="predicted"/>
<dbReference type="Proteomes" id="UP000438699">
    <property type="component" value="Unassembled WGS sequence"/>
</dbReference>
<keyword evidence="4" id="KW-1185">Reference proteome</keyword>
<protein>
    <submittedName>
        <fullName evidence="3">Response regulator</fullName>
    </submittedName>
</protein>
<evidence type="ECO:0000313" key="3">
    <source>
        <dbReference type="EMBL" id="KAB1442825.1"/>
    </source>
</evidence>
<name>A0A6N6N5R1_9BACT</name>
<gene>
    <name evidence="3" type="ORF">F8A88_00685</name>
</gene>
<feature type="domain" description="Response regulatory" evidence="2">
    <location>
        <begin position="2"/>
        <end position="116"/>
    </location>
</feature>
<dbReference type="GO" id="GO:0000160">
    <property type="term" value="P:phosphorelay signal transduction system"/>
    <property type="evidence" value="ECO:0007669"/>
    <property type="project" value="InterPro"/>
</dbReference>
<dbReference type="SMART" id="SM00448">
    <property type="entry name" value="REC"/>
    <property type="match status" value="1"/>
</dbReference>
<dbReference type="InterPro" id="IPR011006">
    <property type="entry name" value="CheY-like_superfamily"/>
</dbReference>
<dbReference type="Gene3D" id="3.40.50.2300">
    <property type="match status" value="1"/>
</dbReference>
<comment type="caution">
    <text evidence="3">The sequence shown here is derived from an EMBL/GenBank/DDBJ whole genome shotgun (WGS) entry which is preliminary data.</text>
</comment>
<dbReference type="SUPFAM" id="SSF52172">
    <property type="entry name" value="CheY-like"/>
    <property type="match status" value="1"/>
</dbReference>
<dbReference type="OrthoDB" id="5454270at2"/>
<evidence type="ECO:0000259" key="2">
    <source>
        <dbReference type="PROSITE" id="PS50110"/>
    </source>
</evidence>
<comment type="caution">
    <text evidence="1">Lacks conserved residue(s) required for the propagation of feature annotation.</text>
</comment>
<dbReference type="InterPro" id="IPR001789">
    <property type="entry name" value="Sig_transdc_resp-reg_receiver"/>
</dbReference>
<dbReference type="Pfam" id="PF00072">
    <property type="entry name" value="Response_reg"/>
    <property type="match status" value="1"/>
</dbReference>